<dbReference type="Proteomes" id="UP001219525">
    <property type="component" value="Unassembled WGS sequence"/>
</dbReference>
<comment type="caution">
    <text evidence="2">The sequence shown here is derived from an EMBL/GenBank/DDBJ whole genome shotgun (WGS) entry which is preliminary data.</text>
</comment>
<evidence type="ECO:0000313" key="2">
    <source>
        <dbReference type="EMBL" id="KAJ7203266.1"/>
    </source>
</evidence>
<organism evidence="2 3">
    <name type="scientific">Mycena pura</name>
    <dbReference type="NCBI Taxonomy" id="153505"/>
    <lineage>
        <taxon>Eukaryota</taxon>
        <taxon>Fungi</taxon>
        <taxon>Dikarya</taxon>
        <taxon>Basidiomycota</taxon>
        <taxon>Agaricomycotina</taxon>
        <taxon>Agaricomycetes</taxon>
        <taxon>Agaricomycetidae</taxon>
        <taxon>Agaricales</taxon>
        <taxon>Marasmiineae</taxon>
        <taxon>Mycenaceae</taxon>
        <taxon>Mycena</taxon>
    </lineage>
</organism>
<gene>
    <name evidence="2" type="ORF">GGX14DRAFT_652091</name>
</gene>
<evidence type="ECO:0000313" key="3">
    <source>
        <dbReference type="Proteomes" id="UP001219525"/>
    </source>
</evidence>
<proteinExistence type="predicted"/>
<dbReference type="EMBL" id="JARJCW010000051">
    <property type="protein sequence ID" value="KAJ7203266.1"/>
    <property type="molecule type" value="Genomic_DNA"/>
</dbReference>
<keyword evidence="3" id="KW-1185">Reference proteome</keyword>
<name>A0AAD6Y7A8_9AGAR</name>
<feature type="region of interest" description="Disordered" evidence="1">
    <location>
        <begin position="451"/>
        <end position="484"/>
    </location>
</feature>
<sequence>MAVLPGATNLAELKLLELVLCNKRPQASVINSTIRTTASFVVVQVVWLLATSGRPVPWSFCQSRTEKTTSEDKPTSDYQANDQGGTEHYFKSRTGVQTLLLHLSLHPSNLRCSGLLHDVRVIFRESSSCAVDLELIHFIERTGGFQRLCIISNANTNSANASGSQPASASVSVSAQVSSASNSIPASSVPDVSSACNSSIASSTSGLSSAASAISQSVSVSASASRASGASSALSASVTTSNEHETSSAPASSVEVSSASDVLLSSASVSASSTILSASSSSGISFSSVASSTSALPSGCAGCYKFGSVPSVGRGSNSNRYRYQSKFNSSATEFESTENRSYMHRYAFPMVHISTGQHTISAGQYIPARYSRWHKSIKYIHCSQMTLGMFESVLWSTQWISQQVQVKFLTELSRASTRLLEQGVYVLGTGGTNSETSTDWNYFLEDDANGKGHSHAGATSPGNGAEPWPMMAFGLSAPQSKGKP</sequence>
<protein>
    <submittedName>
        <fullName evidence="2">Uncharacterized protein</fullName>
    </submittedName>
</protein>
<accession>A0AAD6Y7A8</accession>
<dbReference type="AlphaFoldDB" id="A0AAD6Y7A8"/>
<reference evidence="2" key="1">
    <citation type="submission" date="2023-03" db="EMBL/GenBank/DDBJ databases">
        <title>Massive genome expansion in bonnet fungi (Mycena s.s.) driven by repeated elements and novel gene families across ecological guilds.</title>
        <authorList>
            <consortium name="Lawrence Berkeley National Laboratory"/>
            <person name="Harder C.B."/>
            <person name="Miyauchi S."/>
            <person name="Viragh M."/>
            <person name="Kuo A."/>
            <person name="Thoen E."/>
            <person name="Andreopoulos B."/>
            <person name="Lu D."/>
            <person name="Skrede I."/>
            <person name="Drula E."/>
            <person name="Henrissat B."/>
            <person name="Morin E."/>
            <person name="Kohler A."/>
            <person name="Barry K."/>
            <person name="LaButti K."/>
            <person name="Morin E."/>
            <person name="Salamov A."/>
            <person name="Lipzen A."/>
            <person name="Mereny Z."/>
            <person name="Hegedus B."/>
            <person name="Baldrian P."/>
            <person name="Stursova M."/>
            <person name="Weitz H."/>
            <person name="Taylor A."/>
            <person name="Grigoriev I.V."/>
            <person name="Nagy L.G."/>
            <person name="Martin F."/>
            <person name="Kauserud H."/>
        </authorList>
    </citation>
    <scope>NUCLEOTIDE SEQUENCE</scope>
    <source>
        <strain evidence="2">9144</strain>
    </source>
</reference>
<evidence type="ECO:0000256" key="1">
    <source>
        <dbReference type="SAM" id="MobiDB-lite"/>
    </source>
</evidence>